<evidence type="ECO:0000256" key="13">
    <source>
        <dbReference type="SAM" id="MobiDB-lite"/>
    </source>
</evidence>
<evidence type="ECO:0000259" key="15">
    <source>
        <dbReference type="Pfam" id="PF18204"/>
    </source>
</evidence>
<feature type="region of interest" description="Disordered" evidence="13">
    <location>
        <begin position="684"/>
        <end position="757"/>
    </location>
</feature>
<dbReference type="NCBIfam" id="NF045517">
    <property type="entry name" value="halo_surf_dom"/>
    <property type="match status" value="1"/>
</dbReference>
<accession>A0A1I6G1H3</accession>
<feature type="domain" description="DUF7827" evidence="16">
    <location>
        <begin position="305"/>
        <end position="420"/>
    </location>
</feature>
<sequence length="781" mass="81320">MSETSKLRAVTLAALMVCSVFAGAIAFSGSAAADNHEFTYEGGAAHYQTGGQAVVEVPFNSNVDSASLTAANFTLTDDDENVSDSITDISASGGTVTVETNEVVRSNDLELELSGDIRNATGETLANDGTYDVDFAAVTVGADGDVNAYKGSKVAVVADSGSTDVEIVGTDDDNNYFRSGNTGTNSEVYIFDTSNRQLGEYEVTYENGSTATVTVRQLGLSANIDDTNITTDDDVEGNVTANAGNRDVDVVLLDGDDDEVASDTVSLSGQGEADFSFDVSDTGDYTVEATDLDSGVTNESESITVSKAGEGRADVAEGVVTEQRGDIANITVDLQNTDTATLTVGDDDVGYRTNVTVEDGSDDGQVTVQFNTYEASIGNAQNAFEVADSDDSIENVEPDSQNQIDSLLDAGEYPLEVRSGDDASVDAEGVGTLVLEERNTSALDSWTAASGTDFEDTEAVYEAVQNSNLTQDDQIAYGDLAVHQLQASGLEGAIDANDDDATSEFWSLEQSGAVDLTVEQTDAGANRDPYEVQLAQSNTTVVADADNDTYFIVYDTDEVGTTGDDIEADDGLTANFTVAADEGNLTADDEKQTVEDEYEIVDAEHTLDEPVNVSAAANQTIEGETTVAPGTELSLRVRSSGDTQPSFLKTATVYVSENETFSSTFDFSEQEAGDTFDVTVRGGVADSETVDGNVGEGGANETETDTNETVTETETMTETGTPAEGTETGTPAEGTETAAPTDGETGTPAEGTGTSTGTPGFGVVVAVTALLAAAFVAVRRD</sequence>
<evidence type="ECO:0000313" key="18">
    <source>
        <dbReference type="Proteomes" id="UP000198531"/>
    </source>
</evidence>
<dbReference type="GO" id="GO:0030115">
    <property type="term" value="C:S-layer"/>
    <property type="evidence" value="ECO:0007669"/>
    <property type="project" value="UniProtKB-SubCell"/>
</dbReference>
<evidence type="ECO:0000256" key="14">
    <source>
        <dbReference type="SAM" id="Phobius"/>
    </source>
</evidence>
<evidence type="ECO:0000256" key="8">
    <source>
        <dbReference type="ARBA" id="ARBA00022692"/>
    </source>
</evidence>
<evidence type="ECO:0000256" key="2">
    <source>
        <dbReference type="ARBA" id="ARBA00004237"/>
    </source>
</evidence>
<gene>
    <name evidence="17" type="ORF">SAMN04487947_0410</name>
</gene>
<keyword evidence="7" id="KW-0701">S-layer</keyword>
<organism evidence="17 18">
    <name type="scientific">Halogeometricum rufum</name>
    <dbReference type="NCBI Taxonomy" id="553469"/>
    <lineage>
        <taxon>Archaea</taxon>
        <taxon>Methanobacteriati</taxon>
        <taxon>Methanobacteriota</taxon>
        <taxon>Stenosarchaea group</taxon>
        <taxon>Halobacteria</taxon>
        <taxon>Halobacteriales</taxon>
        <taxon>Haloferacaceae</taxon>
        <taxon>Halogeometricum</taxon>
    </lineage>
</organism>
<evidence type="ECO:0000256" key="7">
    <source>
        <dbReference type="ARBA" id="ARBA00022601"/>
    </source>
</evidence>
<dbReference type="OrthoDB" id="325633at2157"/>
<proteinExistence type="inferred from homology"/>
<keyword evidence="4" id="KW-1003">Cell membrane</keyword>
<reference evidence="18" key="1">
    <citation type="submission" date="2016-10" db="EMBL/GenBank/DDBJ databases">
        <authorList>
            <person name="Varghese N."/>
            <person name="Submissions S."/>
        </authorList>
    </citation>
    <scope>NUCLEOTIDE SEQUENCE [LARGE SCALE GENOMIC DNA]</scope>
    <source>
        <strain evidence="18">CGMCC 1.7736</strain>
    </source>
</reference>
<dbReference type="Gene3D" id="2.60.40.1220">
    <property type="match status" value="1"/>
</dbReference>
<evidence type="ECO:0000256" key="5">
    <source>
        <dbReference type="ARBA" id="ARBA00022512"/>
    </source>
</evidence>
<evidence type="ECO:0000256" key="10">
    <source>
        <dbReference type="ARBA" id="ARBA00022989"/>
    </source>
</evidence>
<evidence type="ECO:0000256" key="3">
    <source>
        <dbReference type="ARBA" id="ARBA00009327"/>
    </source>
</evidence>
<evidence type="ECO:0000256" key="1">
    <source>
        <dbReference type="ARBA" id="ARBA00004236"/>
    </source>
</evidence>
<dbReference type="EMBL" id="FOYT01000001">
    <property type="protein sequence ID" value="SFR36039.1"/>
    <property type="molecule type" value="Genomic_DNA"/>
</dbReference>
<feature type="compositionally biased region" description="Low complexity" evidence="13">
    <location>
        <begin position="707"/>
        <end position="757"/>
    </location>
</feature>
<keyword evidence="5" id="KW-0134">Cell wall</keyword>
<name>A0A1I6G1H3_9EURY</name>
<dbReference type="AlphaFoldDB" id="A0A1I6G1H3"/>
<dbReference type="NCBIfam" id="TIGR04207">
    <property type="entry name" value="halo_sig_pep"/>
    <property type="match status" value="1"/>
</dbReference>
<dbReference type="InterPro" id="IPR026452">
    <property type="entry name" value="Surf_glycop_sig_pep"/>
</dbReference>
<evidence type="ECO:0000256" key="11">
    <source>
        <dbReference type="ARBA" id="ARBA00023136"/>
    </source>
</evidence>
<keyword evidence="8 14" id="KW-0812">Transmembrane</keyword>
<keyword evidence="9" id="KW-0732">Signal</keyword>
<dbReference type="RefSeq" id="WP_089804126.1">
    <property type="nucleotide sequence ID" value="NZ_FOYT01000001.1"/>
</dbReference>
<evidence type="ECO:0000256" key="6">
    <source>
        <dbReference type="ARBA" id="ARBA00022525"/>
    </source>
</evidence>
<dbReference type="InterPro" id="IPR057149">
    <property type="entry name" value="DUF7827"/>
</dbReference>
<dbReference type="Pfam" id="PF25162">
    <property type="entry name" value="DUF7827"/>
    <property type="match status" value="1"/>
</dbReference>
<evidence type="ECO:0000256" key="4">
    <source>
        <dbReference type="ARBA" id="ARBA00022475"/>
    </source>
</evidence>
<dbReference type="GO" id="GO:0005886">
    <property type="term" value="C:plasma membrane"/>
    <property type="evidence" value="ECO:0007669"/>
    <property type="project" value="UniProtKB-SubCell"/>
</dbReference>
<feature type="transmembrane region" description="Helical" evidence="14">
    <location>
        <begin position="760"/>
        <end position="778"/>
    </location>
</feature>
<keyword evidence="12" id="KW-0325">Glycoprotein</keyword>
<dbReference type="InterPro" id="IPR026371">
    <property type="entry name" value="PGF_CTERM"/>
</dbReference>
<keyword evidence="6" id="KW-0964">Secreted</keyword>
<keyword evidence="18" id="KW-1185">Reference proteome</keyword>
<keyword evidence="11 14" id="KW-0472">Membrane</keyword>
<evidence type="ECO:0000256" key="12">
    <source>
        <dbReference type="ARBA" id="ARBA00023180"/>
    </source>
</evidence>
<dbReference type="NCBIfam" id="TIGR04126">
    <property type="entry name" value="PGF_CTERM"/>
    <property type="match status" value="1"/>
</dbReference>
<comment type="subcellular location">
    <subcellularLocation>
        <location evidence="1">Cell membrane</location>
    </subcellularLocation>
    <subcellularLocation>
        <location evidence="2">Secreted</location>
        <location evidence="2">Cell wall</location>
        <location evidence="2">S-layer</location>
    </subcellularLocation>
</comment>
<dbReference type="Proteomes" id="UP000198531">
    <property type="component" value="Unassembled WGS sequence"/>
</dbReference>
<evidence type="ECO:0000259" key="16">
    <source>
        <dbReference type="Pfam" id="PF25162"/>
    </source>
</evidence>
<protein>
    <submittedName>
        <fullName evidence="17">PGF-CTERM protein/surface glycoprotein</fullName>
    </submittedName>
</protein>
<keyword evidence="10 14" id="KW-1133">Transmembrane helix</keyword>
<evidence type="ECO:0000313" key="17">
    <source>
        <dbReference type="EMBL" id="SFR36039.1"/>
    </source>
</evidence>
<comment type="similarity">
    <text evidence="3">Belongs to the halobacterial S-layer protein family.</text>
</comment>
<feature type="domain" description="PGF-CTERM archaeal protein-sorting signal" evidence="15">
    <location>
        <begin position="758"/>
        <end position="780"/>
    </location>
</feature>
<dbReference type="Pfam" id="PF18204">
    <property type="entry name" value="PGF-CTERM"/>
    <property type="match status" value="1"/>
</dbReference>
<dbReference type="InterPro" id="IPR014755">
    <property type="entry name" value="Cu-Rt/internalin_Ig-like"/>
</dbReference>
<evidence type="ECO:0000256" key="9">
    <source>
        <dbReference type="ARBA" id="ARBA00022729"/>
    </source>
</evidence>